<evidence type="ECO:0000313" key="3">
    <source>
        <dbReference type="Proteomes" id="UP000007054"/>
    </source>
</evidence>
<evidence type="ECO:0000313" key="2">
    <source>
        <dbReference type="EMBL" id="CBL17863.1"/>
    </source>
</evidence>
<dbReference type="Proteomes" id="UP000007054">
    <property type="component" value="Chromosome"/>
</dbReference>
<dbReference type="KEGG" id="rch:RUM_18080"/>
<dbReference type="SUPFAM" id="SSF47413">
    <property type="entry name" value="lambda repressor-like DNA-binding domains"/>
    <property type="match status" value="1"/>
</dbReference>
<reference evidence="2" key="1">
    <citation type="submission" date="2010-03" db="EMBL/GenBank/DDBJ databases">
        <title>The genome sequence of Ruminococcus sp. 18P13.</title>
        <authorList>
            <consortium name="metaHIT consortium -- http://www.metahit.eu/"/>
            <person name="Pajon A."/>
            <person name="Turner K."/>
            <person name="Parkhill J."/>
            <person name="Bernalier A."/>
        </authorList>
    </citation>
    <scope>NUCLEOTIDE SEQUENCE [LARGE SCALE GENOMIC DNA]</scope>
    <source>
        <strain evidence="2">Type strain: 18P13</strain>
    </source>
</reference>
<dbReference type="SMART" id="SM00530">
    <property type="entry name" value="HTH_XRE"/>
    <property type="match status" value="1"/>
</dbReference>
<gene>
    <name evidence="2" type="ordered locus">RUM_18080</name>
</gene>
<sequence>MKFAEKIRILRIQQGKTQQAVADGIHVSLRTYVSYEQEGRYPRNREIYDRMAAYFGVEKNYLMAEDESFVTQASEQFGSRGKQQAEALVAELTGLFAGGELSENDRDAVMIALQKAYFDCKEDNQKYVSSSRRKKEE</sequence>
<dbReference type="EMBL" id="FP929052">
    <property type="protein sequence ID" value="CBL17863.1"/>
    <property type="molecule type" value="Genomic_DNA"/>
</dbReference>
<dbReference type="PATRIC" id="fig|213810.4.peg.1704"/>
<accession>D4LE18</accession>
<name>D4LE18_RUMC1</name>
<proteinExistence type="predicted"/>
<dbReference type="Gene3D" id="1.10.260.40">
    <property type="entry name" value="lambda repressor-like DNA-binding domains"/>
    <property type="match status" value="1"/>
</dbReference>
<dbReference type="InterPro" id="IPR010982">
    <property type="entry name" value="Lambda_DNA-bd_dom_sf"/>
</dbReference>
<keyword evidence="3" id="KW-1185">Reference proteome</keyword>
<dbReference type="STRING" id="213810.RUM_18080"/>
<dbReference type="GO" id="GO:0003677">
    <property type="term" value="F:DNA binding"/>
    <property type="evidence" value="ECO:0007669"/>
    <property type="project" value="InterPro"/>
</dbReference>
<dbReference type="InterPro" id="IPR001387">
    <property type="entry name" value="Cro/C1-type_HTH"/>
</dbReference>
<dbReference type="BioCyc" id="RCHA213810:RUM_RS08770-MONOMER"/>
<organism evidence="2 3">
    <name type="scientific">Ruminococcus champanellensis (strain DSM 18848 / JCM 17042 / KCTC 15320 / 18P13)</name>
    <dbReference type="NCBI Taxonomy" id="213810"/>
    <lineage>
        <taxon>Bacteria</taxon>
        <taxon>Bacillati</taxon>
        <taxon>Bacillota</taxon>
        <taxon>Clostridia</taxon>
        <taxon>Eubacteriales</taxon>
        <taxon>Oscillospiraceae</taxon>
        <taxon>Ruminococcus</taxon>
    </lineage>
</organism>
<dbReference type="Pfam" id="PF13560">
    <property type="entry name" value="HTH_31"/>
    <property type="match status" value="1"/>
</dbReference>
<evidence type="ECO:0000259" key="1">
    <source>
        <dbReference type="PROSITE" id="PS50943"/>
    </source>
</evidence>
<dbReference type="PROSITE" id="PS50943">
    <property type="entry name" value="HTH_CROC1"/>
    <property type="match status" value="1"/>
</dbReference>
<dbReference type="AlphaFoldDB" id="D4LE18"/>
<protein>
    <submittedName>
        <fullName evidence="2">Helix-turn-helix</fullName>
    </submittedName>
</protein>
<dbReference type="RefSeq" id="WP_015558769.1">
    <property type="nucleotide sequence ID" value="NC_021039.1"/>
</dbReference>
<dbReference type="GeneID" id="83156487"/>
<dbReference type="CDD" id="cd00093">
    <property type="entry name" value="HTH_XRE"/>
    <property type="match status" value="1"/>
</dbReference>
<reference evidence="2" key="2">
    <citation type="submission" date="2010-03" db="EMBL/GenBank/DDBJ databases">
        <authorList>
            <person name="Pajon A."/>
        </authorList>
    </citation>
    <scope>NUCLEOTIDE SEQUENCE</scope>
    <source>
        <strain evidence="2">Type strain: 18P13</strain>
    </source>
</reference>
<dbReference type="HOGENOM" id="CLU_066192_4_0_9"/>
<feature type="domain" description="HTH cro/C1-type" evidence="1">
    <location>
        <begin position="7"/>
        <end position="62"/>
    </location>
</feature>